<name>A0A445AWP2_ARAHY</name>
<accession>A0A445AWP2</accession>
<evidence type="ECO:0008006" key="3">
    <source>
        <dbReference type="Google" id="ProtNLM"/>
    </source>
</evidence>
<comment type="caution">
    <text evidence="1">The sequence shown here is derived from an EMBL/GenBank/DDBJ whole genome shotgun (WGS) entry which is preliminary data.</text>
</comment>
<protein>
    <recommendedName>
        <fullName evidence="3">Aminotransferase-like plant mobile domain-containing protein</fullName>
    </recommendedName>
</protein>
<proteinExistence type="predicted"/>
<reference evidence="1 2" key="1">
    <citation type="submission" date="2019-01" db="EMBL/GenBank/DDBJ databases">
        <title>Sequencing of cultivated peanut Arachis hypogaea provides insights into genome evolution and oil improvement.</title>
        <authorList>
            <person name="Chen X."/>
        </authorList>
    </citation>
    <scope>NUCLEOTIDE SEQUENCE [LARGE SCALE GENOMIC DNA]</scope>
    <source>
        <strain evidence="2">cv. Fuhuasheng</strain>
        <tissue evidence="1">Leaves</tissue>
    </source>
</reference>
<evidence type="ECO:0000313" key="1">
    <source>
        <dbReference type="EMBL" id="RYR30864.1"/>
    </source>
</evidence>
<dbReference type="AlphaFoldDB" id="A0A445AWP2"/>
<organism evidence="1 2">
    <name type="scientific">Arachis hypogaea</name>
    <name type="common">Peanut</name>
    <dbReference type="NCBI Taxonomy" id="3818"/>
    <lineage>
        <taxon>Eukaryota</taxon>
        <taxon>Viridiplantae</taxon>
        <taxon>Streptophyta</taxon>
        <taxon>Embryophyta</taxon>
        <taxon>Tracheophyta</taxon>
        <taxon>Spermatophyta</taxon>
        <taxon>Magnoliopsida</taxon>
        <taxon>eudicotyledons</taxon>
        <taxon>Gunneridae</taxon>
        <taxon>Pentapetalae</taxon>
        <taxon>rosids</taxon>
        <taxon>fabids</taxon>
        <taxon>Fabales</taxon>
        <taxon>Fabaceae</taxon>
        <taxon>Papilionoideae</taxon>
        <taxon>50 kb inversion clade</taxon>
        <taxon>dalbergioids sensu lato</taxon>
        <taxon>Dalbergieae</taxon>
        <taxon>Pterocarpus clade</taxon>
        <taxon>Arachis</taxon>
    </lineage>
</organism>
<dbReference type="Proteomes" id="UP000289738">
    <property type="component" value="Chromosome B01"/>
</dbReference>
<keyword evidence="2" id="KW-1185">Reference proteome</keyword>
<dbReference type="EMBL" id="SDMP01000011">
    <property type="protein sequence ID" value="RYR30864.1"/>
    <property type="molecule type" value="Genomic_DNA"/>
</dbReference>
<gene>
    <name evidence="1" type="ORF">Ahy_B01g055639</name>
</gene>
<sequence length="195" mass="22138">MASSSSHTAQDKGKDDETHCFVGPIDNLEMANKQLHLFPIAQGEDLLINQDLDISFFTTPKTSFRNNPKITPEGLTLWLGTNVSRQRKALPVVLLEFKISSEFIAHHMGADNEPVTDDEHLVFLFYWLNAIVFCSRNVQMHKLFHPLTALLHEGKNFNLAKLLLGHIFEEVVQFVNCLRNNFLISTGGPLWLLQL</sequence>
<evidence type="ECO:0000313" key="2">
    <source>
        <dbReference type="Proteomes" id="UP000289738"/>
    </source>
</evidence>